<feature type="region of interest" description="Disordered" evidence="3">
    <location>
        <begin position="1089"/>
        <end position="1109"/>
    </location>
</feature>
<feature type="compositionally biased region" description="Polar residues" evidence="3">
    <location>
        <begin position="1240"/>
        <end position="1270"/>
    </location>
</feature>
<feature type="compositionally biased region" description="Polar residues" evidence="3">
    <location>
        <begin position="897"/>
        <end position="910"/>
    </location>
</feature>
<keyword evidence="2" id="KW-0804">Transcription</keyword>
<feature type="region of interest" description="Disordered" evidence="3">
    <location>
        <begin position="761"/>
        <end position="780"/>
    </location>
</feature>
<evidence type="ECO:0000256" key="2">
    <source>
        <dbReference type="RuleBase" id="RU004549"/>
    </source>
</evidence>
<feature type="compositionally biased region" description="Polar residues" evidence="3">
    <location>
        <begin position="387"/>
        <end position="399"/>
    </location>
</feature>
<dbReference type="Pfam" id="PF02309">
    <property type="entry name" value="AUX_IAA"/>
    <property type="match status" value="1"/>
</dbReference>
<gene>
    <name evidence="5" type="ORF">ZEAMMB73_Zm00001d052043</name>
</gene>
<feature type="compositionally biased region" description="Polar residues" evidence="3">
    <location>
        <begin position="1193"/>
        <end position="1203"/>
    </location>
</feature>
<dbReference type="ExpressionAtlas" id="A0A1D6QCA7">
    <property type="expression patterns" value="baseline and differential"/>
</dbReference>
<protein>
    <recommendedName>
        <fullName evidence="2">Auxin-responsive protein</fullName>
    </recommendedName>
</protein>
<dbReference type="InterPro" id="IPR033389">
    <property type="entry name" value="AUX/IAA_dom"/>
</dbReference>
<feature type="compositionally biased region" description="Basic and acidic residues" evidence="3">
    <location>
        <begin position="501"/>
        <end position="513"/>
    </location>
</feature>
<dbReference type="Pfam" id="PF04484">
    <property type="entry name" value="QWRF"/>
    <property type="match status" value="1"/>
</dbReference>
<keyword evidence="2" id="KW-0539">Nucleus</keyword>
<feature type="compositionally biased region" description="Polar residues" evidence="3">
    <location>
        <begin position="639"/>
        <end position="666"/>
    </location>
</feature>
<dbReference type="EMBL" id="CM000780">
    <property type="protein sequence ID" value="AQK55863.1"/>
    <property type="molecule type" value="Genomic_DNA"/>
</dbReference>
<keyword evidence="2" id="KW-0678">Repressor</keyword>
<dbReference type="PANTHER" id="PTHR31807">
    <property type="entry name" value="AUGMIN FAMILY MEMBER"/>
    <property type="match status" value="1"/>
</dbReference>
<feature type="region of interest" description="Disordered" evidence="3">
    <location>
        <begin position="1030"/>
        <end position="1072"/>
    </location>
</feature>
<dbReference type="GO" id="GO:0005634">
    <property type="term" value="C:nucleus"/>
    <property type="evidence" value="ECO:0007669"/>
    <property type="project" value="UniProtKB-SubCell"/>
</dbReference>
<feature type="region of interest" description="Disordered" evidence="3">
    <location>
        <begin position="359"/>
        <end position="538"/>
    </location>
</feature>
<feature type="compositionally biased region" description="Low complexity" evidence="3">
    <location>
        <begin position="408"/>
        <end position="446"/>
    </location>
</feature>
<feature type="region of interest" description="Disordered" evidence="3">
    <location>
        <begin position="1176"/>
        <end position="1315"/>
    </location>
</feature>
<evidence type="ECO:0000256" key="1">
    <source>
        <dbReference type="ARBA" id="ARBA00010016"/>
    </source>
</evidence>
<feature type="region of interest" description="Disordered" evidence="3">
    <location>
        <begin position="603"/>
        <end position="676"/>
    </location>
</feature>
<feature type="compositionally biased region" description="Low complexity" evidence="3">
    <location>
        <begin position="1044"/>
        <end position="1054"/>
    </location>
</feature>
<feature type="compositionally biased region" description="Low complexity" evidence="3">
    <location>
        <begin position="603"/>
        <end position="612"/>
    </location>
</feature>
<dbReference type="OMA" id="QANYARY"/>
<comment type="function">
    <text evidence="2">Aux/IAA proteins are short-lived transcriptional factors that function as repressors of early auxin response genes at low auxin concentrations.</text>
</comment>
<evidence type="ECO:0000313" key="5">
    <source>
        <dbReference type="EMBL" id="AQK55863.1"/>
    </source>
</evidence>
<reference evidence="5" key="1">
    <citation type="submission" date="2015-12" db="EMBL/GenBank/DDBJ databases">
        <title>Update maize B73 reference genome by single molecule sequencing technologies.</title>
        <authorList>
            <consortium name="Maize Genome Sequencing Project"/>
            <person name="Ware D."/>
        </authorList>
    </citation>
    <scope>NUCLEOTIDE SEQUENCE</scope>
    <source>
        <tissue evidence="5">Seedling</tissue>
    </source>
</reference>
<feature type="compositionally biased region" description="Low complexity" evidence="3">
    <location>
        <begin position="1275"/>
        <end position="1310"/>
    </location>
</feature>
<dbReference type="InParanoid" id="A0A1D6QCA7"/>
<dbReference type="GO" id="GO:0009734">
    <property type="term" value="P:auxin-activated signaling pathway"/>
    <property type="evidence" value="ECO:0007669"/>
    <property type="project" value="UniProtKB-UniRule"/>
</dbReference>
<evidence type="ECO:0000259" key="4">
    <source>
        <dbReference type="Pfam" id="PF02309"/>
    </source>
</evidence>
<feature type="compositionally biased region" description="Basic and acidic residues" evidence="3">
    <location>
        <begin position="526"/>
        <end position="537"/>
    </location>
</feature>
<feature type="region of interest" description="Disordered" evidence="3">
    <location>
        <begin position="792"/>
        <end position="858"/>
    </location>
</feature>
<feature type="domain" description="AUX/IAA" evidence="4">
    <location>
        <begin position="56"/>
        <end position="94"/>
    </location>
</feature>
<feature type="region of interest" description="Disordered" evidence="3">
    <location>
        <begin position="697"/>
        <end position="721"/>
    </location>
</feature>
<name>A0A1D6QCA7_MAIZE</name>
<comment type="similarity">
    <text evidence="2">Belongs to the Aux/IAA family.</text>
</comment>
<feature type="compositionally biased region" description="Polar residues" evidence="3">
    <location>
        <begin position="806"/>
        <end position="822"/>
    </location>
</feature>
<sequence length="1498" mass="158259">MADLHFSLGRRCPPLVRARAGELAPWPRLLASRLGYEDTTLALTLRLPGSDSGRSSSLAAPSAAPSPKARVVGWPPVRSYRKNALADSSKANRAANFVKVVVSRRSSASAPPAPGSHRRSLPQRVFFPSRAVPSCFLRTRRAELAPDLCSSLARRVLPCTCPWRPSSQPARPPVLCVARCSSSHGAQPPSRLTGSPSAAPSFFLPQLPRFSLHLPPFSVACPAELPCAPGFSPSLLEFGQARAAPWRPASSVLSLDAHSVPSNSCAVPCSGSMAAPNSLRALAYNSTAHLPTCHGHRALLPDFCSPRALISLFASAHNSPSSMADACEIRAPGAVLLRKSDLPAEKDYANGHADAAVKRKVAAMPAEASTIPRRHPSPSPNAGGRASSPTPAGSQAKRSQSTERRQATPSRPSSGGSRPTTPSRISASASPSSAPSSPSSSSSSSSTPVHDAVSETQSAPRRLSGCRAPDGLWPSMRSLSSSFQVESKGKRNSSTSSAGEAKTRDAAPADRKRSPLRGRATPEQSENPHAKVIDHHRWPAMMGGRVSASTMSKSMDLTDKISRSTVPSVPLRGVSPKRTTMYSAANTLSRSIDLADKIDRLVSSSMSSQGGSPRKSPSNDADDASKKAVVRRDLKLSSLAISSRRVSPTTTAASDGTRTPRKSPSNDAEDASKKAVVRRDLKLSSLAISSRRVSPITTAASDSTKTPRKSPSNDADDVSKKAVVRRDLKLSSSAISSRRVSPITTAASDGTMTLSESVDFTENDNSTLSSPVSSPSIAPSASLSSVFNAASQTSTKSSERLIGPVSNLSSSRGLSPRRTTSGGIADLMKSVDFPEKDRIPASSRGVSPRRRPTSDSVNDIVKNIDFAEKDSRVVSSSIPPRGVSPRRRLASDGLETISRSSVFSGNDNRPSTSSSISHGTSPRRRLASDGISGVTKGMDFGDYANRPSTSSAVSRGISPRLQLASDGVGTVSKGSDLADGLDRPSTSYATPRGVESPSTASGCISDSKLDDTGALVKNIYVTEKLIVSTEYGGDGYDPGRTDSSDIATSAVSSSLASQEPSLRPVTDDDKNASENVVVNQKGNRTLTVKVPSRGASPTRRLASDGTDTISKSMDFAEEDKKPMTVPSRGMSPRRTARSESANIMSKIMDFADECNGPVSSMVPSRVFSTRRVLGPDGVNAMSRSMDLTDKTRQQISLTVQPSRVSPRKTPLAYNRRKGPEILSGDVESPGSADGNEGQEENASSSPDGPSNNSEKSTPPKQLARGSSSPSRVLIRPSSPSNASSSPSFASRRLPSPSRTRPSTPVSPCSSARSDSGSSILSYIVDATRGKKSPAHMEYTMLYSVWDANSRMCDNMVMKRSYVQRLRQEVKLGIVLKEQMDYLDHWAALQTEHSSSLSSATEAIKASTLRLPVSGGAKADVLTVKNAVSSAVDIMQAMGSSICHLLSKLQASHSLVTELSAVAAKESILLNEYRELLATAAALQVQESSLRTQLIQQTE</sequence>
<comment type="subcellular location">
    <subcellularLocation>
        <location evidence="2">Nucleus</location>
    </subcellularLocation>
</comment>
<comment type="subunit">
    <text evidence="2">Homodimers and heterodimers.</text>
</comment>
<keyword evidence="2" id="KW-0927">Auxin signaling pathway</keyword>
<feature type="compositionally biased region" description="Low complexity" evidence="3">
    <location>
        <begin position="766"/>
        <end position="780"/>
    </location>
</feature>
<organism evidence="5">
    <name type="scientific">Zea mays</name>
    <name type="common">Maize</name>
    <dbReference type="NCBI Taxonomy" id="4577"/>
    <lineage>
        <taxon>Eukaryota</taxon>
        <taxon>Viridiplantae</taxon>
        <taxon>Streptophyta</taxon>
        <taxon>Embryophyta</taxon>
        <taxon>Tracheophyta</taxon>
        <taxon>Spermatophyta</taxon>
        <taxon>Magnoliopsida</taxon>
        <taxon>Liliopsida</taxon>
        <taxon>Poales</taxon>
        <taxon>Poaceae</taxon>
        <taxon>PACMAD clade</taxon>
        <taxon>Panicoideae</taxon>
        <taxon>Andropogonodae</taxon>
        <taxon>Andropogoneae</taxon>
        <taxon>Tripsacinae</taxon>
        <taxon>Zea</taxon>
    </lineage>
</organism>
<dbReference type="InterPro" id="IPR007573">
    <property type="entry name" value="QWRF"/>
</dbReference>
<comment type="similarity">
    <text evidence="1">Belongs to the QWRF family.</text>
</comment>
<feature type="compositionally biased region" description="Low complexity" evidence="3">
    <location>
        <begin position="911"/>
        <end position="920"/>
    </location>
</feature>
<feature type="region of interest" description="Disordered" evidence="3">
    <location>
        <begin position="872"/>
        <end position="1007"/>
    </location>
</feature>
<dbReference type="PaxDb" id="4577-GRMZM2G011218_P01"/>
<dbReference type="STRING" id="4577.A0A1D6QCA7"/>
<keyword evidence="2" id="KW-0805">Transcription regulation</keyword>
<evidence type="ECO:0000256" key="3">
    <source>
        <dbReference type="SAM" id="MobiDB-lite"/>
    </source>
</evidence>
<proteinExistence type="inferred from homology"/>
<feature type="compositionally biased region" description="Polar residues" evidence="3">
    <location>
        <begin position="697"/>
        <end position="713"/>
    </location>
</feature>
<dbReference type="PANTHER" id="PTHR31807:SF37">
    <property type="entry name" value="HAUS AUGMIN-LIKE COMPLEX SUBUNIT 8"/>
    <property type="match status" value="1"/>
</dbReference>
<feature type="compositionally biased region" description="Basic and acidic residues" evidence="3">
    <location>
        <begin position="623"/>
        <end position="635"/>
    </location>
</feature>
<accession>A0A1D6QCA7</accession>